<sequence>MPCPVPPDTTTSVPSFGPVRWRYPTRVRAGSGCTARTVPCAVRALRSPSQSRVPMRDRSSMPGVAAATEASSSSLRCDVQIAAAVADWAVHPETSADQRPAHRQTSRARGLMETAPRPVSSSAGCVIGRWRVRPSIARRPSWIADRIEVSARVARSSRSSIPKRCIELRASMSTRLTPPPALRAKSEEGLETVRITRAESVRSRTRDQARSAEASRGSNGSRTTTSPA</sequence>
<evidence type="ECO:0000313" key="2">
    <source>
        <dbReference type="EMBL" id="CAB4734514.1"/>
    </source>
</evidence>
<feature type="compositionally biased region" description="Basic and acidic residues" evidence="1">
    <location>
        <begin position="194"/>
        <end position="210"/>
    </location>
</feature>
<name>A0A6J6SI06_9ZZZZ</name>
<evidence type="ECO:0000256" key="1">
    <source>
        <dbReference type="SAM" id="MobiDB-lite"/>
    </source>
</evidence>
<organism evidence="2">
    <name type="scientific">freshwater metagenome</name>
    <dbReference type="NCBI Taxonomy" id="449393"/>
    <lineage>
        <taxon>unclassified sequences</taxon>
        <taxon>metagenomes</taxon>
        <taxon>ecological metagenomes</taxon>
    </lineage>
</organism>
<proteinExistence type="predicted"/>
<feature type="compositionally biased region" description="Low complexity" evidence="1">
    <location>
        <begin position="215"/>
        <end position="228"/>
    </location>
</feature>
<reference evidence="2" key="1">
    <citation type="submission" date="2020-05" db="EMBL/GenBank/DDBJ databases">
        <authorList>
            <person name="Chiriac C."/>
            <person name="Salcher M."/>
            <person name="Ghai R."/>
            <person name="Kavagutti S V."/>
        </authorList>
    </citation>
    <scope>NUCLEOTIDE SEQUENCE</scope>
</reference>
<gene>
    <name evidence="2" type="ORF">UFOPK2786_00406</name>
</gene>
<feature type="region of interest" description="Disordered" evidence="1">
    <location>
        <begin position="93"/>
        <end position="118"/>
    </location>
</feature>
<accession>A0A6J6SI06</accession>
<protein>
    <submittedName>
        <fullName evidence="2">Unannotated protein</fullName>
    </submittedName>
</protein>
<dbReference type="AlphaFoldDB" id="A0A6J6SI06"/>
<dbReference type="EMBL" id="CAEZYW010000040">
    <property type="protein sequence ID" value="CAB4734514.1"/>
    <property type="molecule type" value="Genomic_DNA"/>
</dbReference>
<feature type="region of interest" description="Disordered" evidence="1">
    <location>
        <begin position="176"/>
        <end position="228"/>
    </location>
</feature>